<evidence type="ECO:0000313" key="1">
    <source>
        <dbReference type="Proteomes" id="UP000095286"/>
    </source>
</evidence>
<name>A0AC35U1S3_9BILA</name>
<dbReference type="WBParaSite" id="RSKR_0000660700.1">
    <property type="protein sequence ID" value="RSKR_0000660700.1"/>
    <property type="gene ID" value="RSKR_0000660700"/>
</dbReference>
<sequence>MLSSECPFDPLYVKKNAVIKRYKTKPEASTKVDSTAHLSPSAQKRNRISHQSSLSFYNINNPDNTSGNSYLGNCLNIKQLSVSATPSPACSRPSSPPLNSPINVSSSTNYPLSPKQQHNLYSTKYSPSNLLLKTYITRSNPDDIAKRQSIKGPSCEQTYYHNYSNTLDVPFIHINQNSNNNCRRTSLSTNLRFQRTLSSDSIDSLERQCLINLRMERLLMNQYTDKNNMGEETSSSTAPSYIPSSHIPLRAVGRSRTDPGNDEDLIPPPISSPTTHLPVGENKSKPDKSIAGELNFKALSEVIGLSNYQQKLILQCWPNIYTTGNSSTFATNIYPNLCTRNQKAKALLQKADGVAVFSQSEIDCTSMHSKLTLEIIDSVVRNFDSNPISLIGYLNEIGHAHRSLKSIGMPSSMWDDLGDSILEGVRRNDLVRKHKELRRAWLAIIAFLTDNLKQGQNSFRVSPSTETPLPNPHSSSSSSQQQ</sequence>
<reference evidence="2" key="1">
    <citation type="submission" date="2016-11" db="UniProtKB">
        <authorList>
            <consortium name="WormBaseParasite"/>
        </authorList>
    </citation>
    <scope>IDENTIFICATION</scope>
    <source>
        <strain evidence="2">KR3021</strain>
    </source>
</reference>
<protein>
    <submittedName>
        <fullName evidence="2">GLOBIN domain-containing protein</fullName>
    </submittedName>
</protein>
<proteinExistence type="predicted"/>
<evidence type="ECO:0000313" key="2">
    <source>
        <dbReference type="WBParaSite" id="RSKR_0000660700.1"/>
    </source>
</evidence>
<organism evidence="1 2">
    <name type="scientific">Rhabditophanes sp. KR3021</name>
    <dbReference type="NCBI Taxonomy" id="114890"/>
    <lineage>
        <taxon>Eukaryota</taxon>
        <taxon>Metazoa</taxon>
        <taxon>Ecdysozoa</taxon>
        <taxon>Nematoda</taxon>
        <taxon>Chromadorea</taxon>
        <taxon>Rhabditida</taxon>
        <taxon>Tylenchina</taxon>
        <taxon>Panagrolaimomorpha</taxon>
        <taxon>Strongyloidoidea</taxon>
        <taxon>Alloionematidae</taxon>
        <taxon>Rhabditophanes</taxon>
    </lineage>
</organism>
<dbReference type="Proteomes" id="UP000095286">
    <property type="component" value="Unplaced"/>
</dbReference>
<accession>A0AC35U1S3</accession>